<sequence>MTTPDTRTDDLSRSARKDFDDAIRVNADGRLALHRAAIAGLRTILQLASPTISGATFTIEPLSEDPSESDYLTGAPEFISAFSDSGQIIEVGDIDGLDYREFIARLDEYAAAFADFDEASRYFDGSAIRENGYVLLTLSTHVTTAAPDQPFARSARTIHHLAASLTDGDAEALLDAILARPEFAGLAYSRTAVVNDINDIRAEAGLDLIEDIADSSWAEFRTGWFARSRFDVDIATPEYLSALRMLPEGKAL</sequence>
<accession>A0ABN6Y966</accession>
<keyword evidence="2" id="KW-1185">Reference proteome</keyword>
<organism evidence="1 2">
    <name type="scientific">Frondihabitans sucicola</name>
    <dbReference type="NCBI Taxonomy" id="1268041"/>
    <lineage>
        <taxon>Bacteria</taxon>
        <taxon>Bacillati</taxon>
        <taxon>Actinomycetota</taxon>
        <taxon>Actinomycetes</taxon>
        <taxon>Micrococcales</taxon>
        <taxon>Microbacteriaceae</taxon>
        <taxon>Frondihabitans</taxon>
    </lineage>
</organism>
<name>A0ABN6Y966_9MICO</name>
<protein>
    <recommendedName>
        <fullName evidence="3">BTB domain-containing protein</fullName>
    </recommendedName>
</protein>
<proteinExistence type="predicted"/>
<evidence type="ECO:0008006" key="3">
    <source>
        <dbReference type="Google" id="ProtNLM"/>
    </source>
</evidence>
<geneLocation type="plasmid" evidence="1 2">
    <name>pNBRC108728a</name>
</geneLocation>
<reference evidence="2" key="1">
    <citation type="journal article" date="2019" name="Int. J. Syst. Evol. Microbiol.">
        <title>The Global Catalogue of Microorganisms (GCM) 10K type strain sequencing project: providing services to taxonomists for standard genome sequencing and annotation.</title>
        <authorList>
            <consortium name="The Broad Institute Genomics Platform"/>
            <consortium name="The Broad Institute Genome Sequencing Center for Infectious Disease"/>
            <person name="Wu L."/>
            <person name="Ma J."/>
        </authorList>
    </citation>
    <scope>NUCLEOTIDE SEQUENCE [LARGE SCALE GENOMIC DNA]</scope>
    <source>
        <strain evidence="2">NBRC 108728</strain>
    </source>
</reference>
<dbReference type="Proteomes" id="UP001321486">
    <property type="component" value="Plasmid pNBRC108728a"/>
</dbReference>
<dbReference type="RefSeq" id="WP_286346965.1">
    <property type="nucleotide sequence ID" value="NZ_AP027733.1"/>
</dbReference>
<dbReference type="EMBL" id="AP027733">
    <property type="protein sequence ID" value="BDZ52682.1"/>
    <property type="molecule type" value="Genomic_DNA"/>
</dbReference>
<gene>
    <name evidence="1" type="ORF">GCM10025867_49230</name>
</gene>
<keyword evidence="1" id="KW-0614">Plasmid</keyword>
<evidence type="ECO:0000313" key="2">
    <source>
        <dbReference type="Proteomes" id="UP001321486"/>
    </source>
</evidence>
<evidence type="ECO:0000313" key="1">
    <source>
        <dbReference type="EMBL" id="BDZ52682.1"/>
    </source>
</evidence>